<feature type="compositionally biased region" description="Polar residues" evidence="3">
    <location>
        <begin position="93"/>
        <end position="126"/>
    </location>
</feature>
<evidence type="ECO:0000259" key="4">
    <source>
        <dbReference type="PROSITE" id="PS50002"/>
    </source>
</evidence>
<dbReference type="SUPFAM" id="SSF54001">
    <property type="entry name" value="Cysteine proteinases"/>
    <property type="match status" value="1"/>
</dbReference>
<gene>
    <name evidence="5" type="ORF">KUCA_T00003694001</name>
</gene>
<dbReference type="STRING" id="1382522.W6MWP5"/>
<name>W6MWP5_9ASCO</name>
<organism evidence="5 6">
    <name type="scientific">Kuraishia capsulata CBS 1993</name>
    <dbReference type="NCBI Taxonomy" id="1382522"/>
    <lineage>
        <taxon>Eukaryota</taxon>
        <taxon>Fungi</taxon>
        <taxon>Dikarya</taxon>
        <taxon>Ascomycota</taxon>
        <taxon>Saccharomycotina</taxon>
        <taxon>Pichiomycetes</taxon>
        <taxon>Pichiales</taxon>
        <taxon>Pichiaceae</taxon>
        <taxon>Kuraishia</taxon>
    </lineage>
</organism>
<accession>W6MWP5</accession>
<dbReference type="RefSeq" id="XP_022459708.1">
    <property type="nucleotide sequence ID" value="XM_022602135.1"/>
</dbReference>
<feature type="region of interest" description="Disordered" evidence="3">
    <location>
        <begin position="157"/>
        <end position="183"/>
    </location>
</feature>
<evidence type="ECO:0000256" key="1">
    <source>
        <dbReference type="ARBA" id="ARBA00022443"/>
    </source>
</evidence>
<sequence>MACVGTNPPFRVQAVYSWGGDDHNDLGFLEGDIIDVTDVAESGWWYGQLLRNKMAGYFPSNYVKQIAMTASSSRHSLSALAKSQSKQSLSSLNGQSVPRSASSRFINTMSAESSRRNSANLSSPKLDQSPQRSRQSSPDKSSYQGFSRLSSATLWQSNARTAETSEEDDDIAPPAPKHVYGLNHSAKGLSSSFKDSNYSSLKYSTTSVETERSSFFGHSDFSATSAASFARHRHLENQNQLREYSEKGISDPKEKELVFDKLFNDKQSKHPRFLKKIFKTDAKGPTLDEQIHLSSSVNSKAASEQHLHHEKSTDELQEYVDVELQRCKSLTSTDRATRASRVMKQESYLVLRPHKSITYINTNEQVKTVKNDYEQLDLIPLHHVDKIVRKIPVDKFSSPQTVASSRIGSQFDSELELLRAVFVYCTERFKILPYSGMEKISSRIAPDLPKIMQDKECTAHELTWIFRIMAATLGLQTEIVLGFVKFPNEIDDLYQTNSSLVLNHSWLAVLIGAQWRFIDVALANASHPIHTKLCKKGRIDSPHEGFYFLTKPLDLIHTHVPLHPDQQHVVPPIDSIVQLCLPPAYPSFIQNQLQMIKFDNSLMRLQDFDVAEIDIDLPTDVQVTASIVAETGETKPLTQIYWRKNHRIAKIKGSLPHMSSQGTLNVHAGPIGVDLNRAAMSTLALSIPVFHKGKYNKFDFVKRYQNNDMFSQDLYVKEPQLYRLQHRGSYRFIIAQHPSNGIDSAAPLPDDSICIQAPSGRKTMLNRQFTRDQTSGSWGCQFQVREPGIWRGLILSDDGRSWCEFAEWESR</sequence>
<dbReference type="SUPFAM" id="SSF50044">
    <property type="entry name" value="SH3-domain"/>
    <property type="match status" value="1"/>
</dbReference>
<dbReference type="InterPro" id="IPR001452">
    <property type="entry name" value="SH3_domain"/>
</dbReference>
<dbReference type="GO" id="GO:0110085">
    <property type="term" value="C:mitotic actomyosin contractile ring"/>
    <property type="evidence" value="ECO:0007669"/>
    <property type="project" value="TreeGrafter"/>
</dbReference>
<dbReference type="AlphaFoldDB" id="W6MWP5"/>
<feature type="region of interest" description="Disordered" evidence="3">
    <location>
        <begin position="82"/>
        <end position="145"/>
    </location>
</feature>
<dbReference type="PANTHER" id="PTHR46333">
    <property type="entry name" value="CYTOKINESIS PROTEIN 3"/>
    <property type="match status" value="1"/>
</dbReference>
<dbReference type="GeneID" id="34521096"/>
<feature type="compositionally biased region" description="Low complexity" evidence="3">
    <location>
        <begin position="82"/>
        <end position="92"/>
    </location>
</feature>
<dbReference type="OrthoDB" id="6129702at2759"/>
<evidence type="ECO:0000313" key="6">
    <source>
        <dbReference type="Proteomes" id="UP000019384"/>
    </source>
</evidence>
<dbReference type="InterPro" id="IPR052557">
    <property type="entry name" value="CAP/Cytokinesis_protein"/>
</dbReference>
<protein>
    <recommendedName>
        <fullName evidence="4">SH3 domain-containing protein</fullName>
    </recommendedName>
</protein>
<dbReference type="SMART" id="SM00326">
    <property type="entry name" value="SH3"/>
    <property type="match status" value="1"/>
</dbReference>
<feature type="domain" description="SH3" evidence="4">
    <location>
        <begin position="7"/>
        <end position="68"/>
    </location>
</feature>
<dbReference type="InterPro" id="IPR036028">
    <property type="entry name" value="SH3-like_dom_sf"/>
</dbReference>
<dbReference type="Gene3D" id="2.30.30.40">
    <property type="entry name" value="SH3 Domains"/>
    <property type="match status" value="1"/>
</dbReference>
<keyword evidence="1 2" id="KW-0728">SH3 domain</keyword>
<dbReference type="Pfam" id="PF24584">
    <property type="entry name" value="Ig_CYK3_C"/>
    <property type="match status" value="1"/>
</dbReference>
<dbReference type="InterPro" id="IPR038765">
    <property type="entry name" value="Papain-like_cys_pep_sf"/>
</dbReference>
<dbReference type="Proteomes" id="UP000019384">
    <property type="component" value="Unassembled WGS sequence"/>
</dbReference>
<reference evidence="5" key="1">
    <citation type="submission" date="2013-12" db="EMBL/GenBank/DDBJ databases">
        <authorList>
            <person name="Genoscope - CEA"/>
        </authorList>
    </citation>
    <scope>NUCLEOTIDE SEQUENCE</scope>
    <source>
        <strain evidence="5">CBS 1993</strain>
    </source>
</reference>
<evidence type="ECO:0000256" key="3">
    <source>
        <dbReference type="SAM" id="MobiDB-lite"/>
    </source>
</evidence>
<reference evidence="5" key="2">
    <citation type="submission" date="2014-02" db="EMBL/GenBank/DDBJ databases">
        <title>Complete DNA sequence of /Kuraishia capsulata/ illustrates novel genomic features among budding yeasts (/Saccharomycotina/).</title>
        <authorList>
            <person name="Morales L."/>
            <person name="Noel B."/>
            <person name="Porcel B."/>
            <person name="Marcet-Houben M."/>
            <person name="Hullo M-F."/>
            <person name="Sacerdot C."/>
            <person name="Tekaia F."/>
            <person name="Leh-Louis V."/>
            <person name="Despons L."/>
            <person name="Khanna V."/>
            <person name="Aury J-M."/>
            <person name="Barbe V."/>
            <person name="Couloux A."/>
            <person name="Labadie K."/>
            <person name="Pelletier E."/>
            <person name="Souciet J-L."/>
            <person name="Boekhout T."/>
            <person name="Gabaldon T."/>
            <person name="Wincker P."/>
            <person name="Dujon B."/>
        </authorList>
    </citation>
    <scope>NUCLEOTIDE SEQUENCE</scope>
    <source>
        <strain evidence="5">CBS 1993</strain>
    </source>
</reference>
<dbReference type="EMBL" id="HG793128">
    <property type="protein sequence ID" value="CDK27715.1"/>
    <property type="molecule type" value="Genomic_DNA"/>
</dbReference>
<dbReference type="PROSITE" id="PS50002">
    <property type="entry name" value="SH3"/>
    <property type="match status" value="1"/>
</dbReference>
<evidence type="ECO:0000313" key="5">
    <source>
        <dbReference type="EMBL" id="CDK27715.1"/>
    </source>
</evidence>
<proteinExistence type="predicted"/>
<dbReference type="HOGENOM" id="CLU_008674_1_0_1"/>
<dbReference type="GO" id="GO:0140278">
    <property type="term" value="P:mitotic division septum assembly"/>
    <property type="evidence" value="ECO:0007669"/>
    <property type="project" value="TreeGrafter"/>
</dbReference>
<evidence type="ECO:0000256" key="2">
    <source>
        <dbReference type="PROSITE-ProRule" id="PRU00192"/>
    </source>
</evidence>
<dbReference type="PRINTS" id="PR00452">
    <property type="entry name" value="SH3DOMAIN"/>
</dbReference>
<dbReference type="PANTHER" id="PTHR46333:SF2">
    <property type="entry name" value="CYTOKINESIS PROTEIN 3"/>
    <property type="match status" value="1"/>
</dbReference>
<keyword evidence="6" id="KW-1185">Reference proteome</keyword>
<dbReference type="Pfam" id="PF00018">
    <property type="entry name" value="SH3_1"/>
    <property type="match status" value="1"/>
</dbReference>
<dbReference type="InterPro" id="IPR056409">
    <property type="entry name" value="Ig_CYK3_C"/>
</dbReference>
<feature type="compositionally biased region" description="Low complexity" evidence="3">
    <location>
        <begin position="127"/>
        <end position="142"/>
    </location>
</feature>